<dbReference type="EMBL" id="FNRF01000001">
    <property type="protein sequence ID" value="SEA06042.1"/>
    <property type="molecule type" value="Genomic_DNA"/>
</dbReference>
<keyword evidence="3 7" id="KW-0067">ATP-binding</keyword>
<evidence type="ECO:0000259" key="6">
    <source>
        <dbReference type="PROSITE" id="PS50893"/>
    </source>
</evidence>
<dbReference type="SMART" id="SM00382">
    <property type="entry name" value="AAA"/>
    <property type="match status" value="1"/>
</dbReference>
<dbReference type="PROSITE" id="PS50893">
    <property type="entry name" value="ABC_TRANSPORTER_2"/>
    <property type="match status" value="1"/>
</dbReference>
<dbReference type="GO" id="GO:0022857">
    <property type="term" value="F:transmembrane transporter activity"/>
    <property type="evidence" value="ECO:0007669"/>
    <property type="project" value="UniProtKB-ARBA"/>
</dbReference>
<keyword evidence="1" id="KW-0813">Transport</keyword>
<dbReference type="GO" id="GO:0005524">
    <property type="term" value="F:ATP binding"/>
    <property type="evidence" value="ECO:0007669"/>
    <property type="project" value="UniProtKB-KW"/>
</dbReference>
<sequence length="222" mass="24778">MIIDIKNLNKSYKNGSVLHVLKGVNLSIEKGEMVALMGASGSGKSTLLNIIGLLDTFDSGTYELDGLPMHHLEDQQAAIIRNQKIGFVFQSFNLISYKTTLENVALPLLYKGIPRKKRFDMAYEYLDMVGLSEWSSHFPTELSGGQRQRVAIARALITHPDVILADEPTGALDSKMTQDIMQLMKKINREGITMLIVTHEQSVASFADRVVKMRDGELMYSL</sequence>
<accession>A0A1H3Y5D1</accession>
<dbReference type="InterPro" id="IPR003593">
    <property type="entry name" value="AAA+_ATPase"/>
</dbReference>
<keyword evidence="4" id="KW-1278">Translocase</keyword>
<dbReference type="FunFam" id="3.40.50.300:FF:000032">
    <property type="entry name" value="Export ABC transporter ATP-binding protein"/>
    <property type="match status" value="1"/>
</dbReference>
<evidence type="ECO:0000256" key="4">
    <source>
        <dbReference type="ARBA" id="ARBA00022967"/>
    </source>
</evidence>
<dbReference type="InterPro" id="IPR017911">
    <property type="entry name" value="MacB-like_ATP-bd"/>
</dbReference>
<dbReference type="SUPFAM" id="SSF52540">
    <property type="entry name" value="P-loop containing nucleoside triphosphate hydrolases"/>
    <property type="match status" value="1"/>
</dbReference>
<dbReference type="PANTHER" id="PTHR42798">
    <property type="entry name" value="LIPOPROTEIN-RELEASING SYSTEM ATP-BINDING PROTEIN LOLD"/>
    <property type="match status" value="1"/>
</dbReference>
<proteinExistence type="inferred from homology"/>
<evidence type="ECO:0000256" key="2">
    <source>
        <dbReference type="ARBA" id="ARBA00022741"/>
    </source>
</evidence>
<feature type="domain" description="ABC transporter" evidence="6">
    <location>
        <begin position="3"/>
        <end position="222"/>
    </location>
</feature>
<comment type="similarity">
    <text evidence="5">Belongs to the ABC transporter superfamily. Macrolide exporter (TC 3.A.1.122) family.</text>
</comment>
<organism evidence="7 8">
    <name type="scientific">Xylanibacter ruminicola</name>
    <name type="common">Prevotella ruminicola</name>
    <dbReference type="NCBI Taxonomy" id="839"/>
    <lineage>
        <taxon>Bacteria</taxon>
        <taxon>Pseudomonadati</taxon>
        <taxon>Bacteroidota</taxon>
        <taxon>Bacteroidia</taxon>
        <taxon>Bacteroidales</taxon>
        <taxon>Prevotellaceae</taxon>
        <taxon>Xylanibacter</taxon>
    </lineage>
</organism>
<dbReference type="Pfam" id="PF00005">
    <property type="entry name" value="ABC_tran"/>
    <property type="match status" value="1"/>
</dbReference>
<reference evidence="7 8" key="1">
    <citation type="submission" date="2016-10" db="EMBL/GenBank/DDBJ databases">
        <authorList>
            <person name="de Groot N.N."/>
        </authorList>
    </citation>
    <scope>NUCLEOTIDE SEQUENCE [LARGE SCALE GENOMIC DNA]</scope>
    <source>
        <strain evidence="7 8">D31d</strain>
    </source>
</reference>
<protein>
    <submittedName>
        <fullName evidence="7">Putative ABC transport system ATP-binding protein</fullName>
    </submittedName>
</protein>
<dbReference type="GO" id="GO:0098796">
    <property type="term" value="C:membrane protein complex"/>
    <property type="evidence" value="ECO:0007669"/>
    <property type="project" value="UniProtKB-ARBA"/>
</dbReference>
<dbReference type="RefSeq" id="WP_074760080.1">
    <property type="nucleotide sequence ID" value="NZ_FNRF01000001.1"/>
</dbReference>
<dbReference type="GO" id="GO:0016887">
    <property type="term" value="F:ATP hydrolysis activity"/>
    <property type="evidence" value="ECO:0007669"/>
    <property type="project" value="InterPro"/>
</dbReference>
<dbReference type="Gene3D" id="3.40.50.300">
    <property type="entry name" value="P-loop containing nucleotide triphosphate hydrolases"/>
    <property type="match status" value="1"/>
</dbReference>
<keyword evidence="2" id="KW-0547">Nucleotide-binding</keyword>
<dbReference type="InterPro" id="IPR027417">
    <property type="entry name" value="P-loop_NTPase"/>
</dbReference>
<name>A0A1H3Y5D1_XYLRU</name>
<dbReference type="PANTHER" id="PTHR42798:SF6">
    <property type="entry name" value="CELL DIVISION ATP-BINDING PROTEIN FTSE"/>
    <property type="match status" value="1"/>
</dbReference>
<dbReference type="AlphaFoldDB" id="A0A1H3Y5D1"/>
<dbReference type="CDD" id="cd03255">
    <property type="entry name" value="ABC_MJ0796_LolCDE_FtsE"/>
    <property type="match status" value="1"/>
</dbReference>
<evidence type="ECO:0000256" key="5">
    <source>
        <dbReference type="ARBA" id="ARBA00038388"/>
    </source>
</evidence>
<dbReference type="Proteomes" id="UP000182257">
    <property type="component" value="Unassembled WGS sequence"/>
</dbReference>
<evidence type="ECO:0000256" key="3">
    <source>
        <dbReference type="ARBA" id="ARBA00022840"/>
    </source>
</evidence>
<dbReference type="InterPro" id="IPR003439">
    <property type="entry name" value="ABC_transporter-like_ATP-bd"/>
</dbReference>
<evidence type="ECO:0000313" key="7">
    <source>
        <dbReference type="EMBL" id="SEA06042.1"/>
    </source>
</evidence>
<dbReference type="PROSITE" id="PS00211">
    <property type="entry name" value="ABC_TRANSPORTER_1"/>
    <property type="match status" value="1"/>
</dbReference>
<evidence type="ECO:0000256" key="1">
    <source>
        <dbReference type="ARBA" id="ARBA00022448"/>
    </source>
</evidence>
<gene>
    <name evidence="7" type="ORF">SAMN05216462_0489</name>
</gene>
<dbReference type="InterPro" id="IPR017871">
    <property type="entry name" value="ABC_transporter-like_CS"/>
</dbReference>
<evidence type="ECO:0000313" key="8">
    <source>
        <dbReference type="Proteomes" id="UP000182257"/>
    </source>
</evidence>
<dbReference type="OrthoDB" id="1115710at2"/>